<dbReference type="InterPro" id="IPR000160">
    <property type="entry name" value="GGDEF_dom"/>
</dbReference>
<evidence type="ECO:0000256" key="4">
    <source>
        <dbReference type="SAM" id="Phobius"/>
    </source>
</evidence>
<dbReference type="GO" id="GO:0005886">
    <property type="term" value="C:plasma membrane"/>
    <property type="evidence" value="ECO:0007669"/>
    <property type="project" value="TreeGrafter"/>
</dbReference>
<dbReference type="Pfam" id="PF00990">
    <property type="entry name" value="GGDEF"/>
    <property type="match status" value="1"/>
</dbReference>
<dbReference type="CDD" id="cd01949">
    <property type="entry name" value="GGDEF"/>
    <property type="match status" value="1"/>
</dbReference>
<dbReference type="PANTHER" id="PTHR45138:SF9">
    <property type="entry name" value="DIGUANYLATE CYCLASE DGCM-RELATED"/>
    <property type="match status" value="1"/>
</dbReference>
<dbReference type="FunFam" id="3.30.70.270:FF:000001">
    <property type="entry name" value="Diguanylate cyclase domain protein"/>
    <property type="match status" value="1"/>
</dbReference>
<feature type="coiled-coil region" evidence="3">
    <location>
        <begin position="211"/>
        <end position="242"/>
    </location>
</feature>
<dbReference type="Gene3D" id="3.30.70.270">
    <property type="match status" value="1"/>
</dbReference>
<feature type="transmembrane region" description="Helical" evidence="4">
    <location>
        <begin position="110"/>
        <end position="126"/>
    </location>
</feature>
<dbReference type="GO" id="GO:0052621">
    <property type="term" value="F:diguanylate cyclase activity"/>
    <property type="evidence" value="ECO:0007669"/>
    <property type="project" value="UniProtKB-EC"/>
</dbReference>
<dbReference type="EMBL" id="JACCFH010000001">
    <property type="protein sequence ID" value="NYG33969.1"/>
    <property type="molecule type" value="Genomic_DNA"/>
</dbReference>
<proteinExistence type="predicted"/>
<keyword evidence="3" id="KW-0175">Coiled coil</keyword>
<dbReference type="NCBIfam" id="TIGR00254">
    <property type="entry name" value="GGDEF"/>
    <property type="match status" value="1"/>
</dbReference>
<gene>
    <name evidence="6" type="ORF">BDD16_002955</name>
</gene>
<reference evidence="6 7" key="1">
    <citation type="submission" date="2020-07" db="EMBL/GenBank/DDBJ databases">
        <title>Genomic Encyclopedia of Archaeal and Bacterial Type Strains, Phase II (KMG-II): from individual species to whole genera.</title>
        <authorList>
            <person name="Goeker M."/>
        </authorList>
    </citation>
    <scope>NUCLEOTIDE SEQUENCE [LARGE SCALE GENOMIC DNA]</scope>
    <source>
        <strain evidence="6 7">DSM 21226</strain>
    </source>
</reference>
<feature type="domain" description="GGDEF" evidence="5">
    <location>
        <begin position="280"/>
        <end position="412"/>
    </location>
</feature>
<organism evidence="6 7">
    <name type="scientific">Sphaerotilus montanus</name>
    <dbReference type="NCBI Taxonomy" id="522889"/>
    <lineage>
        <taxon>Bacteria</taxon>
        <taxon>Pseudomonadati</taxon>
        <taxon>Pseudomonadota</taxon>
        <taxon>Betaproteobacteria</taxon>
        <taxon>Burkholderiales</taxon>
        <taxon>Sphaerotilaceae</taxon>
        <taxon>Sphaerotilus</taxon>
    </lineage>
</organism>
<dbReference type="GO" id="GO:0043709">
    <property type="term" value="P:cell adhesion involved in single-species biofilm formation"/>
    <property type="evidence" value="ECO:0007669"/>
    <property type="project" value="TreeGrafter"/>
</dbReference>
<evidence type="ECO:0000256" key="1">
    <source>
        <dbReference type="ARBA" id="ARBA00012528"/>
    </source>
</evidence>
<dbReference type="SMART" id="SM00267">
    <property type="entry name" value="GGDEF"/>
    <property type="match status" value="1"/>
</dbReference>
<dbReference type="InterPro" id="IPR029787">
    <property type="entry name" value="Nucleotide_cyclase"/>
</dbReference>
<dbReference type="Proteomes" id="UP000518288">
    <property type="component" value="Unassembled WGS sequence"/>
</dbReference>
<dbReference type="PROSITE" id="PS50887">
    <property type="entry name" value="GGDEF"/>
    <property type="match status" value="1"/>
</dbReference>
<dbReference type="GO" id="GO:1902201">
    <property type="term" value="P:negative regulation of bacterial-type flagellum-dependent cell motility"/>
    <property type="evidence" value="ECO:0007669"/>
    <property type="project" value="TreeGrafter"/>
</dbReference>
<dbReference type="SUPFAM" id="SSF55073">
    <property type="entry name" value="Nucleotide cyclase"/>
    <property type="match status" value="1"/>
</dbReference>
<evidence type="ECO:0000313" key="7">
    <source>
        <dbReference type="Proteomes" id="UP000518288"/>
    </source>
</evidence>
<name>A0A7Y9R1L2_9BURK</name>
<keyword evidence="7" id="KW-1185">Reference proteome</keyword>
<dbReference type="EC" id="2.7.7.65" evidence="1"/>
<dbReference type="PANTHER" id="PTHR45138">
    <property type="entry name" value="REGULATORY COMPONENTS OF SENSORY TRANSDUCTION SYSTEM"/>
    <property type="match status" value="1"/>
</dbReference>
<comment type="caution">
    <text evidence="6">The sequence shown here is derived from an EMBL/GenBank/DDBJ whole genome shotgun (WGS) entry which is preliminary data.</text>
</comment>
<keyword evidence="4" id="KW-1133">Transmembrane helix</keyword>
<feature type="transmembrane region" description="Helical" evidence="4">
    <location>
        <begin position="158"/>
        <end position="174"/>
    </location>
</feature>
<sequence>MSLFDPTTLSELRAVLAALRQGSPVVLDVPEDVRCQLLQRYVDVSQRNAGLSLLSFGLVLFVAADAAPWWPRVLAFAVMFAIAIARHALVRRWRSSAQAQAPRFDRRHDLLVILAMGLWNSAPFALEGRIPASNLAVVVYAAQLSLTVLAVSHVAAQPASLLASLFSMVALVTFHLHQGTLMSAMMALSTVTLTFALQSRMSDNHRTLLKALAADRQNALLVKELERLRQQLETENRLLGLSLRDASQAASRDALTGLFNRRHLLAQAPAMAELVATRHAQVVVCMIDIDHFKSVNDGYGHAVGDAVLRQLARGMTERLRDGDCVARLGGEEFVALLRGCDLHAGRRLADLLRESVAATRMETEAGDLPITVSIGVAQWAPGEALADVLGRADLALYQAKHKGRNRVEAAEPALATPGRG</sequence>
<keyword evidence="4" id="KW-0472">Membrane</keyword>
<evidence type="ECO:0000313" key="6">
    <source>
        <dbReference type="EMBL" id="NYG33969.1"/>
    </source>
</evidence>
<dbReference type="InterPro" id="IPR050469">
    <property type="entry name" value="Diguanylate_Cyclase"/>
</dbReference>
<dbReference type="InterPro" id="IPR043128">
    <property type="entry name" value="Rev_trsase/Diguanyl_cyclase"/>
</dbReference>
<evidence type="ECO:0000256" key="2">
    <source>
        <dbReference type="ARBA" id="ARBA00034247"/>
    </source>
</evidence>
<dbReference type="RefSeq" id="WP_179634669.1">
    <property type="nucleotide sequence ID" value="NZ_JACCFH010000001.1"/>
</dbReference>
<protein>
    <recommendedName>
        <fullName evidence="1">diguanylate cyclase</fullName>
        <ecNumber evidence="1">2.7.7.65</ecNumber>
    </recommendedName>
</protein>
<evidence type="ECO:0000256" key="3">
    <source>
        <dbReference type="SAM" id="Coils"/>
    </source>
</evidence>
<comment type="catalytic activity">
    <reaction evidence="2">
        <text>2 GTP = 3',3'-c-di-GMP + 2 diphosphate</text>
        <dbReference type="Rhea" id="RHEA:24898"/>
        <dbReference type="ChEBI" id="CHEBI:33019"/>
        <dbReference type="ChEBI" id="CHEBI:37565"/>
        <dbReference type="ChEBI" id="CHEBI:58805"/>
        <dbReference type="EC" id="2.7.7.65"/>
    </reaction>
</comment>
<accession>A0A7Y9R1L2</accession>
<evidence type="ECO:0000259" key="5">
    <source>
        <dbReference type="PROSITE" id="PS50887"/>
    </source>
</evidence>
<dbReference type="AlphaFoldDB" id="A0A7Y9R1L2"/>
<feature type="transmembrane region" description="Helical" evidence="4">
    <location>
        <begin position="73"/>
        <end position="89"/>
    </location>
</feature>
<keyword evidence="4" id="KW-0812">Transmembrane</keyword>